<feature type="non-terminal residue" evidence="1">
    <location>
        <position position="89"/>
    </location>
</feature>
<gene>
    <name evidence="1" type="ORF">SNEC2469_LOCUS18843</name>
</gene>
<dbReference type="OrthoDB" id="10272807at2759"/>
<sequence>MTCRHRAGWGRACQPPMVLSQMAVFLTHQALLMPVQQIYRQLRWQSSKHRNFLATRNQWKAETLSDWRTSPAVTFPARPLHLGVGDLAQ</sequence>
<dbReference type="Proteomes" id="UP000601435">
    <property type="component" value="Unassembled WGS sequence"/>
</dbReference>
<comment type="caution">
    <text evidence="1">The sequence shown here is derived from an EMBL/GenBank/DDBJ whole genome shotgun (WGS) entry which is preliminary data.</text>
</comment>
<accession>A0A812W496</accession>
<evidence type="ECO:0000313" key="1">
    <source>
        <dbReference type="EMBL" id="CAE7662317.1"/>
    </source>
</evidence>
<dbReference type="EMBL" id="CAJNJA010031948">
    <property type="protein sequence ID" value="CAE7662317.1"/>
    <property type="molecule type" value="Genomic_DNA"/>
</dbReference>
<protein>
    <submittedName>
        <fullName evidence="1">Uncharacterized protein</fullName>
    </submittedName>
</protein>
<keyword evidence="2" id="KW-1185">Reference proteome</keyword>
<reference evidence="1" key="1">
    <citation type="submission" date="2021-02" db="EMBL/GenBank/DDBJ databases">
        <authorList>
            <person name="Dougan E. K."/>
            <person name="Rhodes N."/>
            <person name="Thang M."/>
            <person name="Chan C."/>
        </authorList>
    </citation>
    <scope>NUCLEOTIDE SEQUENCE</scope>
</reference>
<organism evidence="1 2">
    <name type="scientific">Symbiodinium necroappetens</name>
    <dbReference type="NCBI Taxonomy" id="1628268"/>
    <lineage>
        <taxon>Eukaryota</taxon>
        <taxon>Sar</taxon>
        <taxon>Alveolata</taxon>
        <taxon>Dinophyceae</taxon>
        <taxon>Suessiales</taxon>
        <taxon>Symbiodiniaceae</taxon>
        <taxon>Symbiodinium</taxon>
    </lineage>
</organism>
<name>A0A812W496_9DINO</name>
<evidence type="ECO:0000313" key="2">
    <source>
        <dbReference type="Proteomes" id="UP000601435"/>
    </source>
</evidence>
<proteinExistence type="predicted"/>
<dbReference type="AlphaFoldDB" id="A0A812W496"/>